<keyword evidence="1" id="KW-0175">Coiled coil</keyword>
<keyword evidence="2" id="KW-1133">Transmembrane helix</keyword>
<dbReference type="EMBL" id="VWSE01000006">
    <property type="protein sequence ID" value="KAB0288276.1"/>
    <property type="molecule type" value="Genomic_DNA"/>
</dbReference>
<protein>
    <submittedName>
        <fullName evidence="3">Uncharacterized protein</fullName>
    </submittedName>
</protein>
<accession>A0A5N3R1K0</accession>
<evidence type="ECO:0000313" key="3">
    <source>
        <dbReference type="EMBL" id="KAB0288276.1"/>
    </source>
</evidence>
<keyword evidence="2" id="KW-0472">Membrane</keyword>
<comment type="caution">
    <text evidence="3">The sequence shown here is derived from an EMBL/GenBank/DDBJ whole genome shotgun (WGS) entry which is preliminary data.</text>
</comment>
<keyword evidence="2" id="KW-0812">Transmembrane</keyword>
<proteinExistence type="predicted"/>
<dbReference type="AlphaFoldDB" id="A0A5N3R1K0"/>
<name>A0A5N3R1K0_9VIBR</name>
<feature type="transmembrane region" description="Helical" evidence="2">
    <location>
        <begin position="7"/>
        <end position="29"/>
    </location>
</feature>
<gene>
    <name evidence="3" type="ORF">F2P58_12560</name>
</gene>
<feature type="transmembrane region" description="Helical" evidence="2">
    <location>
        <begin position="177"/>
        <end position="205"/>
    </location>
</feature>
<feature type="coiled-coil region" evidence="1">
    <location>
        <begin position="232"/>
        <end position="259"/>
    </location>
</feature>
<evidence type="ECO:0000313" key="4">
    <source>
        <dbReference type="Proteomes" id="UP000326789"/>
    </source>
</evidence>
<evidence type="ECO:0000256" key="2">
    <source>
        <dbReference type="SAM" id="Phobius"/>
    </source>
</evidence>
<organism evidence="3 4">
    <name type="scientific">Vibrio fortis</name>
    <dbReference type="NCBI Taxonomy" id="212667"/>
    <lineage>
        <taxon>Bacteria</taxon>
        <taxon>Pseudomonadati</taxon>
        <taxon>Pseudomonadota</taxon>
        <taxon>Gammaproteobacteria</taxon>
        <taxon>Vibrionales</taxon>
        <taxon>Vibrionaceae</taxon>
        <taxon>Vibrio</taxon>
    </lineage>
</organism>
<dbReference type="Proteomes" id="UP000326789">
    <property type="component" value="Unassembled WGS sequence"/>
</dbReference>
<reference evidence="3 4" key="1">
    <citation type="submission" date="2019-09" db="EMBL/GenBank/DDBJ databases">
        <title>Whole genome sequence of Vibrio fortis.</title>
        <authorList>
            <person name="Das S.K."/>
        </authorList>
    </citation>
    <scope>NUCLEOTIDE SEQUENCE [LARGE SCALE GENOMIC DNA]</scope>
    <source>
        <strain evidence="3 4">AN60</strain>
    </source>
</reference>
<sequence length="265" mass="29691">MRAFFEVHLRLVVTVWIILMSVLGLLYLMNYMKFDSVMSNVVSSKLDVISSSLKTSMERVDRMGIPFESADNLKDQFNHARTRESDVTAISLVNQNGELLIHSSSTQGTNVPPEVLRRALTSNEVRWSYNNDAQLYSGLQTFDSFGNLSGSIVIEYDKSALFGVYALVKLHLLEATVVIFLITALIVFLVVRLGFGDVAGVIDLIQKYSKGDKQLLDKAPPGTMSQTFADQIKQSEKMKAEVSAELERLKELSKKQDKQDTEVIK</sequence>
<evidence type="ECO:0000256" key="1">
    <source>
        <dbReference type="SAM" id="Coils"/>
    </source>
</evidence>